<proteinExistence type="predicted"/>
<dbReference type="InterPro" id="IPR026461">
    <property type="entry name" value="Trfase_2_rSAM/seldom_assoc"/>
</dbReference>
<evidence type="ECO:0000256" key="2">
    <source>
        <dbReference type="ARBA" id="ARBA00022475"/>
    </source>
</evidence>
<evidence type="ECO:0000256" key="4">
    <source>
        <dbReference type="ARBA" id="ARBA00022679"/>
    </source>
</evidence>
<keyword evidence="8" id="KW-1185">Reference proteome</keyword>
<dbReference type="GO" id="GO:0016757">
    <property type="term" value="F:glycosyltransferase activity"/>
    <property type="evidence" value="ECO:0007669"/>
    <property type="project" value="UniProtKB-KW"/>
</dbReference>
<dbReference type="InterPro" id="IPR001173">
    <property type="entry name" value="Glyco_trans_2-like"/>
</dbReference>
<dbReference type="EMBL" id="CP036348">
    <property type="protein sequence ID" value="QDV68780.1"/>
    <property type="molecule type" value="Genomic_DNA"/>
</dbReference>
<sequence length="239" mass="26188">MTPDEISVVIPALNEAENIERCVASAAAAGQVIVVDGGSDDATLQIAEAAGATVIRSPAGRAMQQNAGAKAATGKTLLFLHADNHLAPTAIHQVCDAMTQHPERWWGALGQRIEAAGFAFRLLEHGNAWRVRWRGLPFGDQAIFVQRERFDEVGGFPDEPIMEDLILSQRLRRIGRPLLLPGPVYVDPRRWQQMGVLRQTFRNFGLQIAFALGVSPQRLRSHYANHADSDSPSGRAAKR</sequence>
<dbReference type="Gene3D" id="3.90.550.10">
    <property type="entry name" value="Spore Coat Polysaccharide Biosynthesis Protein SpsA, Chain A"/>
    <property type="match status" value="1"/>
</dbReference>
<gene>
    <name evidence="7" type="ORF">Poly24_24930</name>
</gene>
<dbReference type="RefSeq" id="WP_145095189.1">
    <property type="nucleotide sequence ID" value="NZ_CP036348.1"/>
</dbReference>
<dbReference type="AlphaFoldDB" id="A0A518JTB6"/>
<dbReference type="Proteomes" id="UP000315082">
    <property type="component" value="Chromosome"/>
</dbReference>
<dbReference type="Pfam" id="PF00535">
    <property type="entry name" value="Glycos_transf_2"/>
    <property type="match status" value="1"/>
</dbReference>
<dbReference type="NCBIfam" id="TIGR04283">
    <property type="entry name" value="glyco_like_mftF"/>
    <property type="match status" value="1"/>
</dbReference>
<comment type="subcellular location">
    <subcellularLocation>
        <location evidence="1">Cell membrane</location>
    </subcellularLocation>
</comment>
<keyword evidence="3" id="KW-0328">Glycosyltransferase</keyword>
<dbReference type="GO" id="GO:0005886">
    <property type="term" value="C:plasma membrane"/>
    <property type="evidence" value="ECO:0007669"/>
    <property type="project" value="UniProtKB-SubCell"/>
</dbReference>
<organism evidence="7 8">
    <name type="scientific">Rosistilla carotiformis</name>
    <dbReference type="NCBI Taxonomy" id="2528017"/>
    <lineage>
        <taxon>Bacteria</taxon>
        <taxon>Pseudomonadati</taxon>
        <taxon>Planctomycetota</taxon>
        <taxon>Planctomycetia</taxon>
        <taxon>Pirellulales</taxon>
        <taxon>Pirellulaceae</taxon>
        <taxon>Rosistilla</taxon>
    </lineage>
</organism>
<keyword evidence="5" id="KW-0472">Membrane</keyword>
<keyword evidence="2" id="KW-1003">Cell membrane</keyword>
<evidence type="ECO:0000256" key="1">
    <source>
        <dbReference type="ARBA" id="ARBA00004236"/>
    </source>
</evidence>
<keyword evidence="4 7" id="KW-0808">Transferase</keyword>
<dbReference type="PANTHER" id="PTHR43646:SF2">
    <property type="entry name" value="GLYCOSYLTRANSFERASE 2-LIKE DOMAIN-CONTAINING PROTEIN"/>
    <property type="match status" value="1"/>
</dbReference>
<dbReference type="CDD" id="cd02522">
    <property type="entry name" value="GT_2_like_a"/>
    <property type="match status" value="1"/>
</dbReference>
<reference evidence="7 8" key="1">
    <citation type="submission" date="2019-02" db="EMBL/GenBank/DDBJ databases">
        <title>Deep-cultivation of Planctomycetes and their phenomic and genomic characterization uncovers novel biology.</title>
        <authorList>
            <person name="Wiegand S."/>
            <person name="Jogler M."/>
            <person name="Boedeker C."/>
            <person name="Pinto D."/>
            <person name="Vollmers J."/>
            <person name="Rivas-Marin E."/>
            <person name="Kohn T."/>
            <person name="Peeters S.H."/>
            <person name="Heuer A."/>
            <person name="Rast P."/>
            <person name="Oberbeckmann S."/>
            <person name="Bunk B."/>
            <person name="Jeske O."/>
            <person name="Meyerdierks A."/>
            <person name="Storesund J.E."/>
            <person name="Kallscheuer N."/>
            <person name="Luecker S."/>
            <person name="Lage O.M."/>
            <person name="Pohl T."/>
            <person name="Merkel B.J."/>
            <person name="Hornburger P."/>
            <person name="Mueller R.-W."/>
            <person name="Bruemmer F."/>
            <person name="Labrenz M."/>
            <person name="Spormann A.M."/>
            <person name="Op den Camp H."/>
            <person name="Overmann J."/>
            <person name="Amann R."/>
            <person name="Jetten M.S.M."/>
            <person name="Mascher T."/>
            <person name="Medema M.H."/>
            <person name="Devos D.P."/>
            <person name="Kaster A.-K."/>
            <person name="Ovreas L."/>
            <person name="Rohde M."/>
            <person name="Galperin M.Y."/>
            <person name="Jogler C."/>
        </authorList>
    </citation>
    <scope>NUCLEOTIDE SEQUENCE [LARGE SCALE GENOMIC DNA]</scope>
    <source>
        <strain evidence="7 8">Poly24</strain>
    </source>
</reference>
<name>A0A518JTB6_9BACT</name>
<evidence type="ECO:0000256" key="5">
    <source>
        <dbReference type="ARBA" id="ARBA00023136"/>
    </source>
</evidence>
<accession>A0A518JTB6</accession>
<dbReference type="PANTHER" id="PTHR43646">
    <property type="entry name" value="GLYCOSYLTRANSFERASE"/>
    <property type="match status" value="1"/>
</dbReference>
<dbReference type="OrthoDB" id="9806525at2"/>
<evidence type="ECO:0000259" key="6">
    <source>
        <dbReference type="Pfam" id="PF00535"/>
    </source>
</evidence>
<protein>
    <submittedName>
        <fullName evidence="7">N-glycosyltransferase</fullName>
    </submittedName>
</protein>
<evidence type="ECO:0000313" key="8">
    <source>
        <dbReference type="Proteomes" id="UP000315082"/>
    </source>
</evidence>
<dbReference type="SUPFAM" id="SSF53448">
    <property type="entry name" value="Nucleotide-diphospho-sugar transferases"/>
    <property type="match status" value="1"/>
</dbReference>
<evidence type="ECO:0000256" key="3">
    <source>
        <dbReference type="ARBA" id="ARBA00022676"/>
    </source>
</evidence>
<dbReference type="KEGG" id="rcf:Poly24_24930"/>
<dbReference type="InterPro" id="IPR029044">
    <property type="entry name" value="Nucleotide-diphossugar_trans"/>
</dbReference>
<feature type="domain" description="Glycosyltransferase 2-like" evidence="6">
    <location>
        <begin position="7"/>
        <end position="103"/>
    </location>
</feature>
<evidence type="ECO:0000313" key="7">
    <source>
        <dbReference type="EMBL" id="QDV68780.1"/>
    </source>
</evidence>